<name>A0A261WBJ3_9PSED</name>
<gene>
    <name evidence="1" type="ORF">CFN58_32300</name>
</gene>
<organism evidence="1 2">
    <name type="scientific">Pseudomonas avellanae</name>
    <dbReference type="NCBI Taxonomy" id="46257"/>
    <lineage>
        <taxon>Bacteria</taxon>
        <taxon>Pseudomonadati</taxon>
        <taxon>Pseudomonadota</taxon>
        <taxon>Gammaproteobacteria</taxon>
        <taxon>Pseudomonadales</taxon>
        <taxon>Pseudomonadaceae</taxon>
        <taxon>Pseudomonas</taxon>
    </lineage>
</organism>
<dbReference type="EMBL" id="NKQU01000641">
    <property type="protein sequence ID" value="OZI83273.1"/>
    <property type="molecule type" value="Genomic_DNA"/>
</dbReference>
<evidence type="ECO:0000313" key="1">
    <source>
        <dbReference type="EMBL" id="OZI83273.1"/>
    </source>
</evidence>
<evidence type="ECO:0000313" key="2">
    <source>
        <dbReference type="Proteomes" id="UP000217163"/>
    </source>
</evidence>
<proteinExistence type="predicted"/>
<sequence>MAMHKLEFRHRAYHGDSIETRHMRFIKEIATLGNGWDLKELGELPDIGSELVLSVALDSSLPPGIKGRLSYQYRHEGYLENNAQYDDTLFIEFSSERVDFLDVVKRLFPSYVKAFGCYRATLHNWALTRRDWPKVLDACEATGKDVNGRDGIYRINSVNYFDDALCRLEFNLTPSQIVERLRGGVEIASEFENGILLIYTSHEVAESDLEGIDNEVRRLLSDSQAV</sequence>
<dbReference type="AlphaFoldDB" id="A0A261WBJ3"/>
<dbReference type="Proteomes" id="UP000217163">
    <property type="component" value="Unassembled WGS sequence"/>
</dbReference>
<comment type="caution">
    <text evidence="1">The sequence shown here is derived from an EMBL/GenBank/DDBJ whole genome shotgun (WGS) entry which is preliminary data.</text>
</comment>
<reference evidence="2" key="1">
    <citation type="journal article" date="2016" name="Sci. Rep.">
        <title>Genome analysis of the kiwifruit canker pathogen Pseudomonas syringae pv. actinidiae biovar 5.</title>
        <authorList>
            <person name="Fujikawa T."/>
            <person name="Sawada H."/>
        </authorList>
    </citation>
    <scope>NUCLEOTIDE SEQUENCE [LARGE SCALE GENOMIC DNA]</scope>
    <source>
        <strain evidence="2">MAFF 212061</strain>
    </source>
</reference>
<accession>A0A261WBJ3</accession>
<protein>
    <submittedName>
        <fullName evidence="1">Uncharacterized protein</fullName>
    </submittedName>
</protein>